<name>A0ACB8YX87_CICIN</name>
<protein>
    <submittedName>
        <fullName evidence="1">Uncharacterized protein</fullName>
    </submittedName>
</protein>
<sequence>MSAEDCRAQFENVNVKSNEKFKEEIKFKYKESQKEDNPMEDPTQEAERKSPSAYGGSSSKLLEIKSPASKAELEYEGVQRIERPNLLNGVFVRLNTLLSRDTPIKEKLEGNKAKKTHSKELENHSMGNEGDI</sequence>
<keyword evidence="2" id="KW-1185">Reference proteome</keyword>
<reference evidence="2" key="1">
    <citation type="journal article" date="2022" name="Mol. Ecol. Resour.">
        <title>The genomes of chicory, endive, great burdock and yacon provide insights into Asteraceae palaeo-polyploidization history and plant inulin production.</title>
        <authorList>
            <person name="Fan W."/>
            <person name="Wang S."/>
            <person name="Wang H."/>
            <person name="Wang A."/>
            <person name="Jiang F."/>
            <person name="Liu H."/>
            <person name="Zhao H."/>
            <person name="Xu D."/>
            <person name="Zhang Y."/>
        </authorList>
    </citation>
    <scope>NUCLEOTIDE SEQUENCE [LARGE SCALE GENOMIC DNA]</scope>
    <source>
        <strain evidence="2">cv. Punajuju</strain>
    </source>
</reference>
<dbReference type="EMBL" id="CM042017">
    <property type="protein sequence ID" value="KAI3689718.1"/>
    <property type="molecule type" value="Genomic_DNA"/>
</dbReference>
<gene>
    <name evidence="1" type="ORF">L2E82_47684</name>
</gene>
<accession>A0ACB8YX87</accession>
<organism evidence="1 2">
    <name type="scientific">Cichorium intybus</name>
    <name type="common">Chicory</name>
    <dbReference type="NCBI Taxonomy" id="13427"/>
    <lineage>
        <taxon>Eukaryota</taxon>
        <taxon>Viridiplantae</taxon>
        <taxon>Streptophyta</taxon>
        <taxon>Embryophyta</taxon>
        <taxon>Tracheophyta</taxon>
        <taxon>Spermatophyta</taxon>
        <taxon>Magnoliopsida</taxon>
        <taxon>eudicotyledons</taxon>
        <taxon>Gunneridae</taxon>
        <taxon>Pentapetalae</taxon>
        <taxon>asterids</taxon>
        <taxon>campanulids</taxon>
        <taxon>Asterales</taxon>
        <taxon>Asteraceae</taxon>
        <taxon>Cichorioideae</taxon>
        <taxon>Cichorieae</taxon>
        <taxon>Cichoriinae</taxon>
        <taxon>Cichorium</taxon>
    </lineage>
</organism>
<reference evidence="1 2" key="2">
    <citation type="journal article" date="2022" name="Mol. Ecol. Resour.">
        <title>The genomes of chicory, endive, great burdock and yacon provide insights into Asteraceae paleo-polyploidization history and plant inulin production.</title>
        <authorList>
            <person name="Fan W."/>
            <person name="Wang S."/>
            <person name="Wang H."/>
            <person name="Wang A."/>
            <person name="Jiang F."/>
            <person name="Liu H."/>
            <person name="Zhao H."/>
            <person name="Xu D."/>
            <person name="Zhang Y."/>
        </authorList>
    </citation>
    <scope>NUCLEOTIDE SEQUENCE [LARGE SCALE GENOMIC DNA]</scope>
    <source>
        <strain evidence="2">cv. Punajuju</strain>
        <tissue evidence="1">Leaves</tissue>
    </source>
</reference>
<evidence type="ECO:0000313" key="2">
    <source>
        <dbReference type="Proteomes" id="UP001055811"/>
    </source>
</evidence>
<comment type="caution">
    <text evidence="1">The sequence shown here is derived from an EMBL/GenBank/DDBJ whole genome shotgun (WGS) entry which is preliminary data.</text>
</comment>
<evidence type="ECO:0000313" key="1">
    <source>
        <dbReference type="EMBL" id="KAI3689718.1"/>
    </source>
</evidence>
<proteinExistence type="predicted"/>
<dbReference type="Proteomes" id="UP001055811">
    <property type="component" value="Linkage Group LG09"/>
</dbReference>